<dbReference type="InterPro" id="IPR002686">
    <property type="entry name" value="Transposase_17"/>
</dbReference>
<gene>
    <name evidence="2" type="ORF">A2Y82_01065</name>
</gene>
<dbReference type="Proteomes" id="UP000176498">
    <property type="component" value="Unassembled WGS sequence"/>
</dbReference>
<evidence type="ECO:0000313" key="3">
    <source>
        <dbReference type="Proteomes" id="UP000176498"/>
    </source>
</evidence>
<reference evidence="2 3" key="1">
    <citation type="journal article" date="2016" name="Nat. Commun.">
        <title>Thousands of microbial genomes shed light on interconnected biogeochemical processes in an aquifer system.</title>
        <authorList>
            <person name="Anantharaman K."/>
            <person name="Brown C.T."/>
            <person name="Hug L.A."/>
            <person name="Sharon I."/>
            <person name="Castelle C.J."/>
            <person name="Probst A.J."/>
            <person name="Thomas B.C."/>
            <person name="Singh A."/>
            <person name="Wilkins M.J."/>
            <person name="Karaoz U."/>
            <person name="Brodie E.L."/>
            <person name="Williams K.H."/>
            <person name="Hubbard S.S."/>
            <person name="Banfield J.F."/>
        </authorList>
    </citation>
    <scope>NUCLEOTIDE SEQUENCE [LARGE SCALE GENOMIC DNA]</scope>
</reference>
<comment type="caution">
    <text evidence="2">The sequence shown here is derived from an EMBL/GenBank/DDBJ whole genome shotgun (WGS) entry which is preliminary data.</text>
</comment>
<dbReference type="InterPro" id="IPR036515">
    <property type="entry name" value="Transposase_17_sf"/>
</dbReference>
<accession>A0A1G1XQ30</accession>
<dbReference type="GO" id="GO:0006313">
    <property type="term" value="P:DNA transposition"/>
    <property type="evidence" value="ECO:0007669"/>
    <property type="project" value="InterPro"/>
</dbReference>
<dbReference type="PANTHER" id="PTHR33360:SF2">
    <property type="entry name" value="TRANSPOSASE FOR INSERTION SEQUENCE ELEMENT IS200"/>
    <property type="match status" value="1"/>
</dbReference>
<evidence type="ECO:0000259" key="1">
    <source>
        <dbReference type="SMART" id="SM01321"/>
    </source>
</evidence>
<dbReference type="Pfam" id="PF01797">
    <property type="entry name" value="Y1_Tnp"/>
    <property type="match status" value="1"/>
</dbReference>
<sequence>MRIRHLNHSVYQVSYHLVWGTKYRRKIIKHYVRAELIKSIYKALKRHPDWYLYKINTGDEHVHLLLEFPPSYSVATVVQDLKSNTSSDLRKKFKYINKIYNHSGIWSVGYFVSTVGLNEDAIKRYIELQNNYDRGVDVSDEISSPNSHE</sequence>
<organism evidence="2 3">
    <name type="scientific">Candidatus Buchananbacteria bacterium RBG_13_36_9</name>
    <dbReference type="NCBI Taxonomy" id="1797530"/>
    <lineage>
        <taxon>Bacteria</taxon>
        <taxon>Candidatus Buchananiibacteriota</taxon>
    </lineage>
</organism>
<dbReference type="PANTHER" id="PTHR33360">
    <property type="entry name" value="TRANSPOSASE FOR INSERTION SEQUENCE ELEMENT IS200"/>
    <property type="match status" value="1"/>
</dbReference>
<protein>
    <recommendedName>
        <fullName evidence="1">Transposase IS200-like domain-containing protein</fullName>
    </recommendedName>
</protein>
<dbReference type="NCBIfam" id="NF033573">
    <property type="entry name" value="transpos_IS200"/>
    <property type="match status" value="1"/>
</dbReference>
<proteinExistence type="predicted"/>
<dbReference type="AlphaFoldDB" id="A0A1G1XQ30"/>
<dbReference type="SUPFAM" id="SSF143422">
    <property type="entry name" value="Transposase IS200-like"/>
    <property type="match status" value="1"/>
</dbReference>
<evidence type="ECO:0000313" key="2">
    <source>
        <dbReference type="EMBL" id="OGY41477.1"/>
    </source>
</evidence>
<dbReference type="EMBL" id="MHHZ01000018">
    <property type="protein sequence ID" value="OGY41477.1"/>
    <property type="molecule type" value="Genomic_DNA"/>
</dbReference>
<dbReference type="GO" id="GO:0004803">
    <property type="term" value="F:transposase activity"/>
    <property type="evidence" value="ECO:0007669"/>
    <property type="project" value="InterPro"/>
</dbReference>
<dbReference type="SMART" id="SM01321">
    <property type="entry name" value="Y1_Tnp"/>
    <property type="match status" value="1"/>
</dbReference>
<dbReference type="GO" id="GO:0003677">
    <property type="term" value="F:DNA binding"/>
    <property type="evidence" value="ECO:0007669"/>
    <property type="project" value="InterPro"/>
</dbReference>
<dbReference type="Gene3D" id="3.30.70.1290">
    <property type="entry name" value="Transposase IS200-like"/>
    <property type="match status" value="1"/>
</dbReference>
<feature type="domain" description="Transposase IS200-like" evidence="1">
    <location>
        <begin position="10"/>
        <end position="129"/>
    </location>
</feature>
<name>A0A1G1XQ30_9BACT</name>